<dbReference type="PANTHER" id="PTHR34290:SF2">
    <property type="entry name" value="OS04G0668800 PROTEIN"/>
    <property type="match status" value="1"/>
</dbReference>
<accession>A0A1I5R3Z7</accession>
<dbReference type="InterPro" id="IPR007263">
    <property type="entry name" value="DCC1-like"/>
</dbReference>
<evidence type="ECO:0000313" key="1">
    <source>
        <dbReference type="EMBL" id="SFP53248.1"/>
    </source>
</evidence>
<dbReference type="InterPro" id="IPR044691">
    <property type="entry name" value="DCC1_Trx"/>
</dbReference>
<dbReference type="GO" id="GO:0015035">
    <property type="term" value="F:protein-disulfide reductase activity"/>
    <property type="evidence" value="ECO:0007669"/>
    <property type="project" value="InterPro"/>
</dbReference>
<protein>
    <submittedName>
        <fullName evidence="1">Predicted thiol-disulfide oxidoreductase YuxK, DCC family</fullName>
    </submittedName>
</protein>
<dbReference type="AlphaFoldDB" id="A0A1I5R3Z7"/>
<reference evidence="2" key="1">
    <citation type="submission" date="2016-10" db="EMBL/GenBank/DDBJ databases">
        <authorList>
            <person name="Varghese N."/>
            <person name="Submissions S."/>
        </authorList>
    </citation>
    <scope>NUCLEOTIDE SEQUENCE [LARGE SCALE GENOMIC DNA]</scope>
    <source>
        <strain evidence="2">S7</strain>
    </source>
</reference>
<dbReference type="STRING" id="1884432.SAMN05518683_106144"/>
<dbReference type="PANTHER" id="PTHR34290">
    <property type="entry name" value="SI:CH73-390P7.2"/>
    <property type="match status" value="1"/>
</dbReference>
<evidence type="ECO:0000313" key="2">
    <source>
        <dbReference type="Proteomes" id="UP000198892"/>
    </source>
</evidence>
<organism evidence="1 2">
    <name type="scientific">Salibacterium halotolerans</name>
    <dbReference type="NCBI Taxonomy" id="1884432"/>
    <lineage>
        <taxon>Bacteria</taxon>
        <taxon>Bacillati</taxon>
        <taxon>Bacillota</taxon>
        <taxon>Bacilli</taxon>
        <taxon>Bacillales</taxon>
        <taxon>Bacillaceae</taxon>
    </lineage>
</organism>
<dbReference type="OrthoDB" id="9785438at2"/>
<gene>
    <name evidence="1" type="ORF">SAMN05518683_106144</name>
</gene>
<name>A0A1I5R3Z7_9BACI</name>
<dbReference type="RefSeq" id="WP_093336363.1">
    <property type="nucleotide sequence ID" value="NZ_FOXD01000006.1"/>
</dbReference>
<keyword evidence="2" id="KW-1185">Reference proteome</keyword>
<proteinExistence type="predicted"/>
<sequence length="130" mass="14623">MKKPSSIIVFYDQSCGICRESRRFIEKWDRTGIITWFDIQAPSTLEMYPFLEGSNVQEAMHLLEDNTYLYTGFAAVKRIVQLLPAIRIAAPLLNLPGADLAGEKLYALVARNRHRLSGAECDSGTCGIKR</sequence>
<dbReference type="Proteomes" id="UP000198892">
    <property type="component" value="Unassembled WGS sequence"/>
</dbReference>
<dbReference type="EMBL" id="FOXD01000006">
    <property type="protein sequence ID" value="SFP53248.1"/>
    <property type="molecule type" value="Genomic_DNA"/>
</dbReference>
<dbReference type="Pfam" id="PF04134">
    <property type="entry name" value="DCC1-like"/>
    <property type="match status" value="1"/>
</dbReference>